<sequence length="178" mass="20230">MQSSGRSTAMSSPFFDFVDSINHEVNSINNRLMNAGRSGQRSLRPVSRISNWLLPQDEDLMPPVDMLEREREYEVGISVPGVASHDDIQLEYRRNNNEIIVSGEIPALEEDAVEDGWRVRERAHGRFKRAIGLPEKPGIDAEHIEAQYKDGVLKLKVPKLEDRDQPDEVRRIAIGSKQ</sequence>
<dbReference type="GO" id="GO:0034605">
    <property type="term" value="P:cellular response to heat"/>
    <property type="evidence" value="ECO:0000318"/>
    <property type="project" value="GO_Central"/>
</dbReference>
<reference evidence="6" key="2">
    <citation type="journal article" date="2013" name="G3 (Bethesda)">
        <title>Genomes of Ashbya fungi isolated from insects reveal four mating-type loci, numerous translocations, lack of transposons, and distinct gene duplications.</title>
        <authorList>
            <person name="Dietrich F.S."/>
            <person name="Voegeli S."/>
            <person name="Kuo S."/>
            <person name="Philippsen P."/>
        </authorList>
    </citation>
    <scope>GENOME REANNOTATION</scope>
    <source>
        <strain evidence="6">ATCC 10895 / CBS 109.51 / FGSC 9923 / NRRL Y-1056</strain>
    </source>
</reference>
<evidence type="ECO:0000256" key="3">
    <source>
        <dbReference type="RuleBase" id="RU003616"/>
    </source>
</evidence>
<keyword evidence="6" id="KW-1185">Reference proteome</keyword>
<evidence type="ECO:0000313" key="6">
    <source>
        <dbReference type="Proteomes" id="UP000000591"/>
    </source>
</evidence>
<reference evidence="5 6" key="1">
    <citation type="journal article" date="2004" name="Science">
        <title>The Ashbya gossypii genome as a tool for mapping the ancient Saccharomyces cerevisiae genome.</title>
        <authorList>
            <person name="Dietrich F.S."/>
            <person name="Voegeli S."/>
            <person name="Brachat S."/>
            <person name="Lerch A."/>
            <person name="Gates K."/>
            <person name="Steiner S."/>
            <person name="Mohr C."/>
            <person name="Pohlmann R."/>
            <person name="Luedi P."/>
            <person name="Choi S."/>
            <person name="Wing R.A."/>
            <person name="Flavier A."/>
            <person name="Gaffney T.D."/>
            <person name="Philippsen P."/>
        </authorList>
    </citation>
    <scope>NUCLEOTIDE SEQUENCE [LARGE SCALE GENOMIC DNA]</scope>
    <source>
        <strain evidence="6">ATCC 10895 / CBS 109.51 / FGSC 9923 / NRRL Y-1056</strain>
    </source>
</reference>
<dbReference type="CDD" id="cd06464">
    <property type="entry name" value="ACD_sHsps-like"/>
    <property type="match status" value="1"/>
</dbReference>
<dbReference type="STRING" id="284811.Q75F56"/>
<protein>
    <submittedName>
        <fullName evidence="5">AAL128Cp</fullName>
    </submittedName>
</protein>
<dbReference type="Pfam" id="PF00011">
    <property type="entry name" value="HSP20"/>
    <property type="match status" value="1"/>
</dbReference>
<dbReference type="InterPro" id="IPR002068">
    <property type="entry name" value="A-crystallin/Hsp20_dom"/>
</dbReference>
<dbReference type="SUPFAM" id="SSF49764">
    <property type="entry name" value="HSP20-like chaperones"/>
    <property type="match status" value="1"/>
</dbReference>
<dbReference type="InParanoid" id="Q75F56"/>
<dbReference type="AlphaFoldDB" id="Q75F56"/>
<dbReference type="PROSITE" id="PS01031">
    <property type="entry name" value="SHSP"/>
    <property type="match status" value="1"/>
</dbReference>
<dbReference type="eggNOG" id="KOG0710">
    <property type="taxonomic scope" value="Eukaryota"/>
</dbReference>
<dbReference type="InterPro" id="IPR008978">
    <property type="entry name" value="HSP20-like_chaperone"/>
</dbReference>
<organism evidence="5 6">
    <name type="scientific">Eremothecium gossypii (strain ATCC 10895 / CBS 109.51 / FGSC 9923 / NRRL Y-1056)</name>
    <name type="common">Yeast</name>
    <name type="synonym">Ashbya gossypii</name>
    <dbReference type="NCBI Taxonomy" id="284811"/>
    <lineage>
        <taxon>Eukaryota</taxon>
        <taxon>Fungi</taxon>
        <taxon>Dikarya</taxon>
        <taxon>Ascomycota</taxon>
        <taxon>Saccharomycotina</taxon>
        <taxon>Saccharomycetes</taxon>
        <taxon>Saccharomycetales</taxon>
        <taxon>Saccharomycetaceae</taxon>
        <taxon>Eremothecium</taxon>
    </lineage>
</organism>
<feature type="domain" description="SHSP" evidence="4">
    <location>
        <begin position="55"/>
        <end position="175"/>
    </location>
</feature>
<proteinExistence type="inferred from homology"/>
<gene>
    <name evidence="5" type="ORF">AGOS_AAL128C</name>
</gene>
<dbReference type="RefSeq" id="NP_982414.1">
    <property type="nucleotide sequence ID" value="NM_207767.1"/>
</dbReference>
<keyword evidence="1" id="KW-0346">Stress response</keyword>
<dbReference type="InterPro" id="IPR031107">
    <property type="entry name" value="Small_HSP"/>
</dbReference>
<dbReference type="HOGENOM" id="CLU_046737_12_0_1"/>
<comment type="similarity">
    <text evidence="2 3">Belongs to the small heat shock protein (HSP20) family.</text>
</comment>
<dbReference type="FunCoup" id="Q75F56">
    <property type="interactions" value="1231"/>
</dbReference>
<evidence type="ECO:0000256" key="2">
    <source>
        <dbReference type="PROSITE-ProRule" id="PRU00285"/>
    </source>
</evidence>
<dbReference type="EMBL" id="AE016814">
    <property type="protein sequence ID" value="AAS50238.1"/>
    <property type="molecule type" value="Genomic_DNA"/>
</dbReference>
<evidence type="ECO:0000259" key="4">
    <source>
        <dbReference type="PROSITE" id="PS01031"/>
    </source>
</evidence>
<dbReference type="GeneID" id="4618577"/>
<name>Q75F56_EREGS</name>
<dbReference type="KEGG" id="ago:AGOS_AAL128C"/>
<dbReference type="Gene3D" id="2.60.40.790">
    <property type="match status" value="1"/>
</dbReference>
<dbReference type="OMA" id="WHCLERT"/>
<dbReference type="OrthoDB" id="5511210at2759"/>
<dbReference type="PANTHER" id="PTHR11527">
    <property type="entry name" value="HEAT-SHOCK PROTEIN 20 FAMILY MEMBER"/>
    <property type="match status" value="1"/>
</dbReference>
<dbReference type="Proteomes" id="UP000000591">
    <property type="component" value="Chromosome I"/>
</dbReference>
<evidence type="ECO:0000313" key="5">
    <source>
        <dbReference type="EMBL" id="AAS50238.1"/>
    </source>
</evidence>
<accession>Q75F56</accession>
<evidence type="ECO:0000256" key="1">
    <source>
        <dbReference type="ARBA" id="ARBA00023016"/>
    </source>
</evidence>